<name>A0AA88NMR8_CHASR</name>
<dbReference type="InterPro" id="IPR032675">
    <property type="entry name" value="LRR_dom_sf"/>
</dbReference>
<dbReference type="GO" id="GO:0005615">
    <property type="term" value="C:extracellular space"/>
    <property type="evidence" value="ECO:0007669"/>
    <property type="project" value="TreeGrafter"/>
</dbReference>
<evidence type="ECO:0000313" key="7">
    <source>
        <dbReference type="EMBL" id="KAK2859026.1"/>
    </source>
</evidence>
<keyword evidence="1" id="KW-0433">Leucine-rich repeat</keyword>
<feature type="domain" description="LRRNT" evidence="6">
    <location>
        <begin position="854"/>
        <end position="886"/>
    </location>
</feature>
<evidence type="ECO:0000256" key="3">
    <source>
        <dbReference type="ARBA" id="ARBA00022737"/>
    </source>
</evidence>
<feature type="compositionally biased region" description="Pro residues" evidence="5">
    <location>
        <begin position="277"/>
        <end position="299"/>
    </location>
</feature>
<dbReference type="PANTHER" id="PTHR45712">
    <property type="entry name" value="AGAP008170-PA"/>
    <property type="match status" value="1"/>
</dbReference>
<feature type="compositionally biased region" description="Basic and acidic residues" evidence="5">
    <location>
        <begin position="311"/>
        <end position="329"/>
    </location>
</feature>
<accession>A0AA88NMR8</accession>
<dbReference type="Pfam" id="PF01462">
    <property type="entry name" value="LRRNT"/>
    <property type="match status" value="2"/>
</dbReference>
<evidence type="ECO:0000313" key="8">
    <source>
        <dbReference type="Proteomes" id="UP001187415"/>
    </source>
</evidence>
<keyword evidence="8" id="KW-1185">Reference proteome</keyword>
<feature type="compositionally biased region" description="Basic and acidic residues" evidence="5">
    <location>
        <begin position="65"/>
        <end position="75"/>
    </location>
</feature>
<feature type="domain" description="LRRNT" evidence="6">
    <location>
        <begin position="344"/>
        <end position="376"/>
    </location>
</feature>
<evidence type="ECO:0000259" key="6">
    <source>
        <dbReference type="SMART" id="SM00013"/>
    </source>
</evidence>
<dbReference type="AlphaFoldDB" id="A0AA88NMR8"/>
<evidence type="ECO:0000256" key="1">
    <source>
        <dbReference type="ARBA" id="ARBA00022614"/>
    </source>
</evidence>
<protein>
    <recommendedName>
        <fullName evidence="6">LRRNT domain-containing protein</fullName>
    </recommendedName>
</protein>
<feature type="region of interest" description="Disordered" evidence="5">
    <location>
        <begin position="1"/>
        <end position="90"/>
    </location>
</feature>
<evidence type="ECO:0000256" key="2">
    <source>
        <dbReference type="ARBA" id="ARBA00022729"/>
    </source>
</evidence>
<dbReference type="Proteomes" id="UP001187415">
    <property type="component" value="Unassembled WGS sequence"/>
</dbReference>
<dbReference type="SMART" id="SM00369">
    <property type="entry name" value="LRR_TYP"/>
    <property type="match status" value="13"/>
</dbReference>
<comment type="caution">
    <text evidence="7">The sequence shown here is derived from an EMBL/GenBank/DDBJ whole genome shotgun (WGS) entry which is preliminary data.</text>
</comment>
<keyword evidence="4" id="KW-0325">Glycoprotein</keyword>
<feature type="compositionally biased region" description="Low complexity" evidence="5">
    <location>
        <begin position="300"/>
        <end position="310"/>
    </location>
</feature>
<reference evidence="7" key="1">
    <citation type="submission" date="2023-07" db="EMBL/GenBank/DDBJ databases">
        <title>Chromosome-level Genome Assembly of Striped Snakehead (Channa striata).</title>
        <authorList>
            <person name="Liu H."/>
        </authorList>
    </citation>
    <scope>NUCLEOTIDE SEQUENCE</scope>
    <source>
        <strain evidence="7">Gz</strain>
        <tissue evidence="7">Muscle</tissue>
    </source>
</reference>
<evidence type="ECO:0000256" key="4">
    <source>
        <dbReference type="ARBA" id="ARBA00023180"/>
    </source>
</evidence>
<dbReference type="SUPFAM" id="SSF52058">
    <property type="entry name" value="L domain-like"/>
    <property type="match status" value="2"/>
</dbReference>
<feature type="region of interest" description="Disordered" evidence="5">
    <location>
        <begin position="269"/>
        <end position="332"/>
    </location>
</feature>
<keyword evidence="3" id="KW-0677">Repeat</keyword>
<dbReference type="SMART" id="SM00013">
    <property type="entry name" value="LRRNT"/>
    <property type="match status" value="2"/>
</dbReference>
<dbReference type="EMBL" id="JAUPFM010000002">
    <property type="protein sequence ID" value="KAK2859026.1"/>
    <property type="molecule type" value="Genomic_DNA"/>
</dbReference>
<proteinExistence type="predicted"/>
<dbReference type="InterPro" id="IPR000372">
    <property type="entry name" value="LRRNT"/>
</dbReference>
<organism evidence="7 8">
    <name type="scientific">Channa striata</name>
    <name type="common">Snakehead murrel</name>
    <name type="synonym">Ophicephalus striatus</name>
    <dbReference type="NCBI Taxonomy" id="64152"/>
    <lineage>
        <taxon>Eukaryota</taxon>
        <taxon>Metazoa</taxon>
        <taxon>Chordata</taxon>
        <taxon>Craniata</taxon>
        <taxon>Vertebrata</taxon>
        <taxon>Euteleostomi</taxon>
        <taxon>Actinopterygii</taxon>
        <taxon>Neopterygii</taxon>
        <taxon>Teleostei</taxon>
        <taxon>Neoteleostei</taxon>
        <taxon>Acanthomorphata</taxon>
        <taxon>Anabantaria</taxon>
        <taxon>Anabantiformes</taxon>
        <taxon>Channoidei</taxon>
        <taxon>Channidae</taxon>
        <taxon>Channa</taxon>
    </lineage>
</organism>
<dbReference type="PANTHER" id="PTHR45712:SF18">
    <property type="entry name" value="PODOCAN-LIKE PROTEIN 1"/>
    <property type="match status" value="1"/>
</dbReference>
<feature type="compositionally biased region" description="Acidic residues" evidence="5">
    <location>
        <begin position="694"/>
        <end position="711"/>
    </location>
</feature>
<evidence type="ECO:0000256" key="5">
    <source>
        <dbReference type="SAM" id="MobiDB-lite"/>
    </source>
</evidence>
<dbReference type="SMART" id="SM00364">
    <property type="entry name" value="LRR_BAC"/>
    <property type="match status" value="5"/>
</dbReference>
<dbReference type="Gene3D" id="3.80.10.10">
    <property type="entry name" value="Ribonuclease Inhibitor"/>
    <property type="match status" value="3"/>
</dbReference>
<feature type="region of interest" description="Disordered" evidence="5">
    <location>
        <begin position="673"/>
        <end position="713"/>
    </location>
</feature>
<keyword evidence="2" id="KW-0732">Signal</keyword>
<dbReference type="PROSITE" id="PS51450">
    <property type="entry name" value="LRR"/>
    <property type="match status" value="1"/>
</dbReference>
<dbReference type="InterPro" id="IPR003591">
    <property type="entry name" value="Leu-rich_rpt_typical-subtyp"/>
</dbReference>
<dbReference type="InterPro" id="IPR050333">
    <property type="entry name" value="SLRP"/>
</dbReference>
<sequence length="959" mass="106921">MQKLGMERDHISEMIYEQPREVSLLKKERETVDEQRSEEASPETNSMWKTVEERRGEDSLTLETNPEKTKKKTEDESTTTGNRKEIQARNKEYEKITELIPQSIKRREGYSAVGTVGGLNTDAVGESRNVGLNLSLNSKIQTNDESRLKPQVQEEGTVETDVKFKKTQTILEKEQEGELVAGIRLHKSTTGDNYEYDKKPDVKQEVVEEKEDGEERWGRRVDKRVDIKNANHHTFVGKEKEGHTGLSILAPPPPSVEVGEDLEIITVSLNPSTSPHNVPPPTPVPPVPTPHAKVSPPPVSVSSAASAVPVEVRKKDNKTQKPSEKKERVSTPTSMPFPYFMDNYCPPECACYGRVVQCSDKGVDTIPYGIPYNARYILLMSNNIRSIQLDLLSGYESMEFLVLSNNKLTDGAIEGAFEGVLALKRLYLDTNLLENVPTDLPASLEELRLDNNRLSLISEAAWGQCPSLLVLSLSNNSLGNGSESLPNAVLSPLGKLCTLNLDHNQLKLVPLGLPLSIKELYLKGNLIEKFHGGVFNGRSELMVLDLSANRLTDKGLLRDSLLNATHLESLNFAGNRLKKVPRHLPQALKTLNLEGNLITSINKASFSTLKYLEHLGLARNKIFRVAPGALGTLQTLHHLDLCHNTLRQVPRQLPEALHSVVLTHNKIQSVPRDAFCWGPGKEEQEEGDKREGREEEEEEDVEWGAGEEGEPEGWIQAPLAQCMSRREESQLGEGAHQHLPTVQQDPDPVLQHHMSTWIRWKNSSPAVALAATSPSHPPTQLDIGSQDHLIHFCSLSLAFTENRLPASSTMRSVCLSLLLVTACWALPFRQSGFLDFMMEDEEASGLPSEPEGPKCPFRCQCHLRVIQCSDLGLKSVPGDIPDDTTLLDLQNNKITEIKENDFKNLKSLHALILVNNKITIIHAKALSPLTKLQRLYLSKNMLKEMPANMPKTLQELRIP</sequence>
<dbReference type="InterPro" id="IPR001611">
    <property type="entry name" value="Leu-rich_rpt"/>
</dbReference>
<dbReference type="Pfam" id="PF13855">
    <property type="entry name" value="LRR_8"/>
    <property type="match status" value="4"/>
</dbReference>
<feature type="compositionally biased region" description="Basic and acidic residues" evidence="5">
    <location>
        <begin position="1"/>
        <end position="39"/>
    </location>
</feature>
<gene>
    <name evidence="7" type="ORF">Q5P01_003646</name>
</gene>